<reference evidence="1 2" key="1">
    <citation type="submission" date="2024-02" db="EMBL/GenBank/DDBJ databases">
        <title>A draft genome for the cacao thread blight pathogen Marasmius crinis-equi.</title>
        <authorList>
            <person name="Cohen S.P."/>
            <person name="Baruah I.K."/>
            <person name="Amoako-Attah I."/>
            <person name="Bukari Y."/>
            <person name="Meinhardt L.W."/>
            <person name="Bailey B.A."/>
        </authorList>
    </citation>
    <scope>NUCLEOTIDE SEQUENCE [LARGE SCALE GENOMIC DNA]</scope>
    <source>
        <strain evidence="1 2">GH-76</strain>
    </source>
</reference>
<evidence type="ECO:0000313" key="1">
    <source>
        <dbReference type="EMBL" id="KAL0579857.1"/>
    </source>
</evidence>
<name>A0ABR3FWL0_9AGAR</name>
<evidence type="ECO:0000313" key="2">
    <source>
        <dbReference type="Proteomes" id="UP001465976"/>
    </source>
</evidence>
<sequence length="394" mass="44421">MPFLMHVQGLGFLTLQHLADSMSHTTLATLNDDVILSVLEHLLADNGPRNNTNILLISRSVMHSILGRFHREIYIANISNLTGALDSISTTPRLATHVHILHFTLEAQPLFTSFNLIVSRMLEYHTHDPITIGQLAVVANIICHTADNVRSLALLAPFCTATVVLPVLAQSFRMLTELAAPVHFLFTLHSAYSRGVPFDPTRSGAFAPDPTWPNLRSVWMFICETTQFLDRMDLRMDLRHLNTLKHLAITFRYLSNEDVLNYLQNLRILPTLDCVAVEIASAAPPFPLYHIVQDAYFFDPRLVFVHPGTLSTAYRLLIRSYARQKTSVIYDLLLEAADDYKAGWVEILAKVAERRGYAVRNGTDQTWAINHSKDSKGSGQLRSGYVQYKEKITK</sequence>
<dbReference type="Proteomes" id="UP001465976">
    <property type="component" value="Unassembled WGS sequence"/>
</dbReference>
<protein>
    <submittedName>
        <fullName evidence="1">Uncharacterized protein</fullName>
    </submittedName>
</protein>
<organism evidence="1 2">
    <name type="scientific">Marasmius crinis-equi</name>
    <dbReference type="NCBI Taxonomy" id="585013"/>
    <lineage>
        <taxon>Eukaryota</taxon>
        <taxon>Fungi</taxon>
        <taxon>Dikarya</taxon>
        <taxon>Basidiomycota</taxon>
        <taxon>Agaricomycotina</taxon>
        <taxon>Agaricomycetes</taxon>
        <taxon>Agaricomycetidae</taxon>
        <taxon>Agaricales</taxon>
        <taxon>Marasmiineae</taxon>
        <taxon>Marasmiaceae</taxon>
        <taxon>Marasmius</taxon>
    </lineage>
</organism>
<keyword evidence="2" id="KW-1185">Reference proteome</keyword>
<proteinExistence type="predicted"/>
<accession>A0ABR3FWL0</accession>
<comment type="caution">
    <text evidence="1">The sequence shown here is derived from an EMBL/GenBank/DDBJ whole genome shotgun (WGS) entry which is preliminary data.</text>
</comment>
<dbReference type="EMBL" id="JBAHYK010000046">
    <property type="protein sequence ID" value="KAL0579857.1"/>
    <property type="molecule type" value="Genomic_DNA"/>
</dbReference>
<gene>
    <name evidence="1" type="ORF">V5O48_002166</name>
</gene>